<dbReference type="PROSITE" id="PS50893">
    <property type="entry name" value="ABC_TRANSPORTER_2"/>
    <property type="match status" value="1"/>
</dbReference>
<feature type="transmembrane region" description="Helical" evidence="8">
    <location>
        <begin position="43"/>
        <end position="67"/>
    </location>
</feature>
<keyword evidence="4" id="KW-0067">ATP-binding</keyword>
<dbReference type="SUPFAM" id="SSF52540">
    <property type="entry name" value="P-loop containing nucleoside triphosphate hydrolases"/>
    <property type="match status" value="1"/>
</dbReference>
<dbReference type="InterPro" id="IPR039421">
    <property type="entry name" value="Type_1_exporter"/>
</dbReference>
<evidence type="ECO:0000313" key="12">
    <source>
        <dbReference type="Proteomes" id="UP000094291"/>
    </source>
</evidence>
<dbReference type="Proteomes" id="UP000094291">
    <property type="component" value="Unassembled WGS sequence"/>
</dbReference>
<comment type="caution">
    <text evidence="11">The sequence shown here is derived from an EMBL/GenBank/DDBJ whole genome shotgun (WGS) entry which is preliminary data.</text>
</comment>
<evidence type="ECO:0000256" key="4">
    <source>
        <dbReference type="ARBA" id="ARBA00022840"/>
    </source>
</evidence>
<feature type="compositionally biased region" description="Polar residues" evidence="7">
    <location>
        <begin position="1"/>
        <end position="12"/>
    </location>
</feature>
<dbReference type="GO" id="GO:0140359">
    <property type="term" value="F:ABC-type transporter activity"/>
    <property type="evidence" value="ECO:0007669"/>
    <property type="project" value="InterPro"/>
</dbReference>
<dbReference type="InterPro" id="IPR003593">
    <property type="entry name" value="AAA+_ATPase"/>
</dbReference>
<feature type="transmembrane region" description="Helical" evidence="8">
    <location>
        <begin position="79"/>
        <end position="97"/>
    </location>
</feature>
<dbReference type="InterPro" id="IPR003439">
    <property type="entry name" value="ABC_transporter-like_ATP-bd"/>
</dbReference>
<gene>
    <name evidence="11" type="ORF">BFW38_10315</name>
</gene>
<protein>
    <submittedName>
        <fullName evidence="11">Thiol reductant ABC exporter subunit CydD</fullName>
    </submittedName>
</protein>
<dbReference type="RefSeq" id="WP_068998491.1">
    <property type="nucleotide sequence ID" value="NZ_MDTQ01000001.1"/>
</dbReference>
<dbReference type="EMBL" id="MDTQ01000001">
    <property type="protein sequence ID" value="ODC03880.1"/>
    <property type="molecule type" value="Genomic_DNA"/>
</dbReference>
<keyword evidence="12" id="KW-1185">Reference proteome</keyword>
<keyword evidence="2 8" id="KW-0812">Transmembrane</keyword>
<evidence type="ECO:0000259" key="9">
    <source>
        <dbReference type="PROSITE" id="PS50893"/>
    </source>
</evidence>
<dbReference type="GO" id="GO:0005886">
    <property type="term" value="C:plasma membrane"/>
    <property type="evidence" value="ECO:0007669"/>
    <property type="project" value="UniProtKB-SubCell"/>
</dbReference>
<keyword evidence="5 8" id="KW-1133">Transmembrane helix</keyword>
<dbReference type="SUPFAM" id="SSF90123">
    <property type="entry name" value="ABC transporter transmembrane region"/>
    <property type="match status" value="1"/>
</dbReference>
<dbReference type="Gene3D" id="3.40.50.300">
    <property type="entry name" value="P-loop containing nucleotide triphosphate hydrolases"/>
    <property type="match status" value="1"/>
</dbReference>
<feature type="domain" description="ABC transporter" evidence="9">
    <location>
        <begin position="364"/>
        <end position="584"/>
    </location>
</feature>
<dbReference type="GO" id="GO:0016887">
    <property type="term" value="F:ATP hydrolysis activity"/>
    <property type="evidence" value="ECO:0007669"/>
    <property type="project" value="InterPro"/>
</dbReference>
<feature type="domain" description="ABC transmembrane type-1" evidence="10">
    <location>
        <begin position="45"/>
        <end position="331"/>
    </location>
</feature>
<dbReference type="PROSITE" id="PS50929">
    <property type="entry name" value="ABC_TM1F"/>
    <property type="match status" value="1"/>
</dbReference>
<dbReference type="InterPro" id="IPR017871">
    <property type="entry name" value="ABC_transporter-like_CS"/>
</dbReference>
<dbReference type="SMART" id="SM00382">
    <property type="entry name" value="AAA"/>
    <property type="match status" value="1"/>
</dbReference>
<keyword evidence="3" id="KW-0547">Nucleotide-binding</keyword>
<accession>A0A1E2VA48</accession>
<keyword evidence="6 8" id="KW-0472">Membrane</keyword>
<evidence type="ECO:0000256" key="1">
    <source>
        <dbReference type="ARBA" id="ARBA00004651"/>
    </source>
</evidence>
<dbReference type="InterPro" id="IPR011527">
    <property type="entry name" value="ABC1_TM_dom"/>
</dbReference>
<comment type="subcellular location">
    <subcellularLocation>
        <location evidence="1">Cell membrane</location>
        <topology evidence="1">Multi-pass membrane protein</topology>
    </subcellularLocation>
</comment>
<evidence type="ECO:0000256" key="3">
    <source>
        <dbReference type="ARBA" id="ARBA00022741"/>
    </source>
</evidence>
<evidence type="ECO:0000256" key="6">
    <source>
        <dbReference type="ARBA" id="ARBA00023136"/>
    </source>
</evidence>
<evidence type="ECO:0000256" key="5">
    <source>
        <dbReference type="ARBA" id="ARBA00022989"/>
    </source>
</evidence>
<feature type="transmembrane region" description="Helical" evidence="8">
    <location>
        <begin position="260"/>
        <end position="282"/>
    </location>
</feature>
<evidence type="ECO:0000313" key="11">
    <source>
        <dbReference type="EMBL" id="ODC03880.1"/>
    </source>
</evidence>
<organism evidence="11 12">
    <name type="scientific">Terasakiispira papahanaumokuakeensis</name>
    <dbReference type="NCBI Taxonomy" id="197479"/>
    <lineage>
        <taxon>Bacteria</taxon>
        <taxon>Pseudomonadati</taxon>
        <taxon>Pseudomonadota</taxon>
        <taxon>Gammaproteobacteria</taxon>
        <taxon>Oceanospirillales</taxon>
        <taxon>Terasakiispira</taxon>
    </lineage>
</organism>
<dbReference type="OrthoDB" id="9806127at2"/>
<dbReference type="Gene3D" id="1.20.1560.10">
    <property type="entry name" value="ABC transporter type 1, transmembrane domain"/>
    <property type="match status" value="1"/>
</dbReference>
<dbReference type="InterPro" id="IPR014216">
    <property type="entry name" value="ABC_transptr_CydD"/>
</dbReference>
<feature type="transmembrane region" description="Helical" evidence="8">
    <location>
        <begin position="302"/>
        <end position="319"/>
    </location>
</feature>
<dbReference type="GO" id="GO:0042883">
    <property type="term" value="P:cysteine transport"/>
    <property type="evidence" value="ECO:0007669"/>
    <property type="project" value="InterPro"/>
</dbReference>
<dbReference type="STRING" id="197479.BFW38_10315"/>
<sequence>MTESTVSDSNTEAPDGTSKPPFNARRWLNQLARQEKRWQRITLQLAALQGAAIIAQAALLAQLFHGLIIEHQSLRDMTMIYWTLPIVIIIRVLLNWAREMAGTRSSINIRQSLRTQLLERLALLGPVWRQQHQGGALVSQLLEQVEALDGYIARYRPQQWLAAIIPCMILLAVFPVSWAAGLILLGTAPLIPLFMALVGLKAKQRQEEQHRNLARMSGHFLDQLRGLPTLQLFNAHYQQAGIIQAVAEHFRQGTMRVLRLAFLSSTVLEFFTAVSIALSAVYLGFSFLGHLNFGLYGDHPTLVVGFFILLLAPEFYLPLRELGIHYHAKAEAEGAAELLHPWLDTASPSVAGGRQILESAPYHVQFQRIHYRHHPEVPLIEGVTLDLPAQQVIAITGTSGSGKTTLLRLLSGQLAPSSGYVSINNVRLTELAQPQWREQLGWMSQHPHLLAATLRENLLLSAPESTDDALQQALDDAGLRGWFAELPEGLDTQLGDSGRPVSGGQLRRIALARLLLRNAPIWLLDEPTASLDDETEQRIIHCLARAIRGRTVLLLTHREAPLTLASQIYTLQDGQLQSCQKDKE</sequence>
<dbReference type="InterPro" id="IPR027417">
    <property type="entry name" value="P-loop_NTPase"/>
</dbReference>
<dbReference type="GO" id="GO:0005524">
    <property type="term" value="F:ATP binding"/>
    <property type="evidence" value="ECO:0007669"/>
    <property type="project" value="UniProtKB-KW"/>
</dbReference>
<dbReference type="NCBIfam" id="TIGR02857">
    <property type="entry name" value="CydD"/>
    <property type="match status" value="1"/>
</dbReference>
<reference evidence="11 12" key="1">
    <citation type="submission" date="2016-08" db="EMBL/GenBank/DDBJ databases">
        <authorList>
            <person name="Seilhamer J.J."/>
        </authorList>
    </citation>
    <scope>NUCLEOTIDE SEQUENCE [LARGE SCALE GENOMIC DNA]</scope>
    <source>
        <strain evidence="11 12">PH27A</strain>
    </source>
</reference>
<dbReference type="Pfam" id="PF00664">
    <property type="entry name" value="ABC_membrane"/>
    <property type="match status" value="1"/>
</dbReference>
<dbReference type="AlphaFoldDB" id="A0A1E2VA48"/>
<dbReference type="InterPro" id="IPR036640">
    <property type="entry name" value="ABC1_TM_sf"/>
</dbReference>
<dbReference type="PANTHER" id="PTHR24221">
    <property type="entry name" value="ATP-BINDING CASSETTE SUB-FAMILY B"/>
    <property type="match status" value="1"/>
</dbReference>
<dbReference type="CDD" id="cd18584">
    <property type="entry name" value="ABC_6TM_AarD_CydD"/>
    <property type="match status" value="1"/>
</dbReference>
<dbReference type="GO" id="GO:0034040">
    <property type="term" value="F:ATPase-coupled lipid transmembrane transporter activity"/>
    <property type="evidence" value="ECO:0007669"/>
    <property type="project" value="TreeGrafter"/>
</dbReference>
<dbReference type="PANTHER" id="PTHR24221:SF261">
    <property type="entry name" value="GLUTATHIONE_L-CYSTEINE TRANSPORT SYSTEM ATP-BINDING_PERMEASE PROTEIN CYDD"/>
    <property type="match status" value="1"/>
</dbReference>
<proteinExistence type="predicted"/>
<evidence type="ECO:0000256" key="7">
    <source>
        <dbReference type="SAM" id="MobiDB-lite"/>
    </source>
</evidence>
<feature type="transmembrane region" description="Helical" evidence="8">
    <location>
        <begin position="160"/>
        <end position="176"/>
    </location>
</feature>
<dbReference type="PROSITE" id="PS00211">
    <property type="entry name" value="ABC_TRANSPORTER_1"/>
    <property type="match status" value="1"/>
</dbReference>
<feature type="region of interest" description="Disordered" evidence="7">
    <location>
        <begin position="1"/>
        <end position="23"/>
    </location>
</feature>
<name>A0A1E2VA48_9GAMM</name>
<evidence type="ECO:0000256" key="8">
    <source>
        <dbReference type="SAM" id="Phobius"/>
    </source>
</evidence>
<evidence type="ECO:0000259" key="10">
    <source>
        <dbReference type="PROSITE" id="PS50929"/>
    </source>
</evidence>
<dbReference type="Pfam" id="PF00005">
    <property type="entry name" value="ABC_tran"/>
    <property type="match status" value="1"/>
</dbReference>
<evidence type="ECO:0000256" key="2">
    <source>
        <dbReference type="ARBA" id="ARBA00022692"/>
    </source>
</evidence>
<feature type="transmembrane region" description="Helical" evidence="8">
    <location>
        <begin position="182"/>
        <end position="200"/>
    </location>
</feature>